<dbReference type="Gene3D" id="3.40.50.300">
    <property type="entry name" value="P-loop containing nucleotide triphosphate hydrolases"/>
    <property type="match status" value="1"/>
</dbReference>
<evidence type="ECO:0000313" key="6">
    <source>
        <dbReference type="EMBL" id="KAE9986071.1"/>
    </source>
</evidence>
<evidence type="ECO:0000256" key="3">
    <source>
        <dbReference type="ARBA" id="ARBA00022840"/>
    </source>
</evidence>
<evidence type="ECO:0000259" key="5">
    <source>
        <dbReference type="PROSITE" id="PS51194"/>
    </source>
</evidence>
<dbReference type="InterPro" id="IPR000330">
    <property type="entry name" value="SNF2_N"/>
</dbReference>
<dbReference type="CDD" id="cd18008">
    <property type="entry name" value="DEXDc_SHPRH-like"/>
    <property type="match status" value="1"/>
</dbReference>
<dbReference type="SUPFAM" id="SSF52540">
    <property type="entry name" value="P-loop containing nucleoside triphosphate hydrolases"/>
    <property type="match status" value="2"/>
</dbReference>
<dbReference type="GO" id="GO:0016787">
    <property type="term" value="F:hydrolase activity"/>
    <property type="evidence" value="ECO:0007669"/>
    <property type="project" value="UniProtKB-KW"/>
</dbReference>
<gene>
    <name evidence="6" type="ORF">BLS_000004</name>
</gene>
<sequence length="1228" mass="137338">MGFEIAPGYTASLDRDVKPVLLPSRPLTNIFIPLTSMDETSYPPWRDTHDLGISLESYIALGVIASSISVPAGVEPSSSWIEVQDPISFSPSLSGSLLKNIQKLYNANWIRATYIIAPFGMVLFRFYLLPDDVAKATVYRESKALRSQLSELSSKCNISPALWHAQGPDFDKKFDIWATGIDRSLFWMFNQLPSPDPTDEDISDRYSRIALNELLDDEPQVPGLKAKLYGYQARSAALMIQKETSPKTHLDPRFEERMGPDGKRFYYNSREATFRREAPQYESIRGGILAESMGLGKTIMCLAVILSTKHHLPRIPPHRMTGPRIRERVGTLAQMAAATANSAAVSLKAHFRWVPRFRDIDMTFIAARIDEEHAGYEIPSQPRRSARRSVDLPPPRQLSLCSATIIVVPRNLLHQWQAEFQKHVTDGEDGLRVLIVENNKDRLPSARNLMDYDVILFSKSRFEAEVKDGVDDQGRNATNVRAGCQCPYIGASRIRDCSCFNPDEVYCSPLKQLHFLRIIVDEGHEFSSTATNAVRVATELVTAERRWVVSGTPAKERLFGVDIDLASNIEAEELAPLLSQEADTTTPYSSSAATEERIIAALDRRKLFSKAEESNGAAKSIGILAANFLGVRPWSGTDIGQKIEWEDYAFRHESRGRTYTAFSRCMETTLENLVVKTRPEDVSKDVTLPPLDHKIKFLEPSFYDTLTINLFILVITGNAVASEREDIDYLFHPKAVGARHSLIRNLRRSAFFWTGWSSEDVQGAIDNGERYLLKQGTKASEEDRHTLKGCLEFARMVLNSPSWNALSLTRELGIFVDSWLKAGKDDLSSSLINVWSLNGDDSPSMIGATQLGYAQRLVNDQLFDENPAEGLEELGVAATSEVFAAGEQERKTNAKKKKEEEVTKIGVPLSGLQEGDKLVSNFSPTKRRGKAGLKNSKTNGNKSSAQIESSSRTANGKSSAPATEPTITKVTKRKRSHSVDQQDLPSDSPLARPSIIGTVSSKASYLLSRVMELQQEEKILIFYDSDDTAWYLAQCLELMHVKHLIYSRRLRTDLRSKYVVTFDTDDSVRVLLMDLAHGAWGLNINKASRVFFINPPFKPHTEAQAIKRAHRIGQTKPVFVETLILRGTVEEAIYERSRTMTREEHDQAGKEISDDQGVAEIIKNAKRIDIRAEEGVGFGQMAPLKIPMQVFGRPGRGDLEIEGIDKVADFNSGQETKKGKKRQKKVEA</sequence>
<evidence type="ECO:0000256" key="1">
    <source>
        <dbReference type="ARBA" id="ARBA00022741"/>
    </source>
</evidence>
<keyword evidence="3" id="KW-0067">ATP-binding</keyword>
<dbReference type="PANTHER" id="PTHR45626">
    <property type="entry name" value="TRANSCRIPTION TERMINATION FACTOR 2-RELATED"/>
    <property type="match status" value="1"/>
</dbReference>
<dbReference type="GO" id="GO:0006281">
    <property type="term" value="P:DNA repair"/>
    <property type="evidence" value="ECO:0007669"/>
    <property type="project" value="TreeGrafter"/>
</dbReference>
<dbReference type="PANTHER" id="PTHR45626:SF51">
    <property type="entry name" value="SNF2-RELATED DOMAIN-CONTAINING PROTEIN"/>
    <property type="match status" value="1"/>
</dbReference>
<dbReference type="InterPro" id="IPR001650">
    <property type="entry name" value="Helicase_C-like"/>
</dbReference>
<proteinExistence type="predicted"/>
<dbReference type="InterPro" id="IPR049730">
    <property type="entry name" value="SNF2/RAD54-like_C"/>
</dbReference>
<evidence type="ECO:0000256" key="2">
    <source>
        <dbReference type="ARBA" id="ARBA00022801"/>
    </source>
</evidence>
<feature type="compositionally biased region" description="Polar residues" evidence="4">
    <location>
        <begin position="935"/>
        <end position="969"/>
    </location>
</feature>
<accession>A0A8H3VCL7</accession>
<dbReference type="Gene3D" id="3.40.50.10810">
    <property type="entry name" value="Tandem AAA-ATPase domain"/>
    <property type="match status" value="2"/>
</dbReference>
<feature type="domain" description="Helicase C-terminal" evidence="5">
    <location>
        <begin position="1005"/>
        <end position="1166"/>
    </location>
</feature>
<dbReference type="InterPro" id="IPR050628">
    <property type="entry name" value="SNF2_RAD54_helicase_TF"/>
</dbReference>
<feature type="region of interest" description="Disordered" evidence="4">
    <location>
        <begin position="916"/>
        <end position="992"/>
    </location>
</feature>
<keyword evidence="2" id="KW-0378">Hydrolase</keyword>
<comment type="caution">
    <text evidence="6">The sequence shown here is derived from an EMBL/GenBank/DDBJ whole genome shotgun (WGS) entry which is preliminary data.</text>
</comment>
<reference evidence="6 7" key="1">
    <citation type="submission" date="2019-11" db="EMBL/GenBank/DDBJ databases">
        <title>Venturia inaequalis Genome Resource.</title>
        <authorList>
            <person name="Lichtner F.J."/>
        </authorList>
    </citation>
    <scope>NUCLEOTIDE SEQUENCE [LARGE SCALE GENOMIC DNA]</scope>
    <source>
        <strain evidence="6">Bline_iso_100314</strain>
    </source>
</reference>
<protein>
    <recommendedName>
        <fullName evidence="5">Helicase C-terminal domain-containing protein</fullName>
    </recommendedName>
</protein>
<evidence type="ECO:0000313" key="7">
    <source>
        <dbReference type="Proteomes" id="UP000433883"/>
    </source>
</evidence>
<keyword evidence="1" id="KW-0547">Nucleotide-binding</keyword>
<dbReference type="GO" id="GO:0008094">
    <property type="term" value="F:ATP-dependent activity, acting on DNA"/>
    <property type="evidence" value="ECO:0007669"/>
    <property type="project" value="TreeGrafter"/>
</dbReference>
<dbReference type="InterPro" id="IPR014001">
    <property type="entry name" value="Helicase_ATP-bd"/>
</dbReference>
<dbReference type="CDD" id="cd18793">
    <property type="entry name" value="SF2_C_SNF"/>
    <property type="match status" value="1"/>
</dbReference>
<organism evidence="6 7">
    <name type="scientific">Venturia inaequalis</name>
    <name type="common">Apple scab fungus</name>
    <dbReference type="NCBI Taxonomy" id="5025"/>
    <lineage>
        <taxon>Eukaryota</taxon>
        <taxon>Fungi</taxon>
        <taxon>Dikarya</taxon>
        <taxon>Ascomycota</taxon>
        <taxon>Pezizomycotina</taxon>
        <taxon>Dothideomycetes</taxon>
        <taxon>Pleosporomycetidae</taxon>
        <taxon>Venturiales</taxon>
        <taxon>Venturiaceae</taxon>
        <taxon>Venturia</taxon>
    </lineage>
</organism>
<dbReference type="Pfam" id="PF00271">
    <property type="entry name" value="Helicase_C"/>
    <property type="match status" value="1"/>
</dbReference>
<dbReference type="Proteomes" id="UP000433883">
    <property type="component" value="Unassembled WGS sequence"/>
</dbReference>
<dbReference type="AlphaFoldDB" id="A0A8H3VCL7"/>
<dbReference type="GO" id="GO:0005634">
    <property type="term" value="C:nucleus"/>
    <property type="evidence" value="ECO:0007669"/>
    <property type="project" value="TreeGrafter"/>
</dbReference>
<dbReference type="PROSITE" id="PS51194">
    <property type="entry name" value="HELICASE_CTER"/>
    <property type="match status" value="1"/>
</dbReference>
<dbReference type="EMBL" id="WNWQ01000001">
    <property type="protein sequence ID" value="KAE9986071.1"/>
    <property type="molecule type" value="Genomic_DNA"/>
</dbReference>
<dbReference type="InterPro" id="IPR027417">
    <property type="entry name" value="P-loop_NTPase"/>
</dbReference>
<dbReference type="SMART" id="SM00487">
    <property type="entry name" value="DEXDc"/>
    <property type="match status" value="1"/>
</dbReference>
<dbReference type="GO" id="GO:0005524">
    <property type="term" value="F:ATP binding"/>
    <property type="evidence" value="ECO:0007669"/>
    <property type="project" value="UniProtKB-KW"/>
</dbReference>
<evidence type="ECO:0000256" key="4">
    <source>
        <dbReference type="SAM" id="MobiDB-lite"/>
    </source>
</evidence>
<dbReference type="InterPro" id="IPR038718">
    <property type="entry name" value="SNF2-like_sf"/>
</dbReference>
<dbReference type="Pfam" id="PF00176">
    <property type="entry name" value="SNF2-rel_dom"/>
    <property type="match status" value="1"/>
</dbReference>
<name>A0A8H3VCL7_VENIN</name>